<feature type="compositionally biased region" description="Polar residues" evidence="1">
    <location>
        <begin position="1"/>
        <end position="11"/>
    </location>
</feature>
<dbReference type="OrthoDB" id="1647790at2"/>
<organism evidence="2 3">
    <name type="scientific">Bacillus taeanensis</name>
    <dbReference type="NCBI Taxonomy" id="273032"/>
    <lineage>
        <taxon>Bacteria</taxon>
        <taxon>Bacillati</taxon>
        <taxon>Bacillota</taxon>
        <taxon>Bacilli</taxon>
        <taxon>Bacillales</taxon>
        <taxon>Bacillaceae</taxon>
        <taxon>Bacillus</taxon>
    </lineage>
</organism>
<dbReference type="EMBL" id="QOCW01000001">
    <property type="protein sequence ID" value="RBW71247.1"/>
    <property type="molecule type" value="Genomic_DNA"/>
</dbReference>
<sequence length="111" mass="13122">MNQSKIQNQETMIPKTPQMNDRDLINDMLATEKYLTASYSTALNEASHEQLYRDLSAVFNETQDCQRHLYNLMFQKGWYSLDAAQDQKLQQSYQQFSGYTNQFPYNTNMKQ</sequence>
<dbReference type="InterPro" id="IPR012851">
    <property type="entry name" value="Spore_coat_CotF-like"/>
</dbReference>
<dbReference type="Proteomes" id="UP000253314">
    <property type="component" value="Unassembled WGS sequence"/>
</dbReference>
<proteinExistence type="predicted"/>
<gene>
    <name evidence="2" type="ORF">DS031_00400</name>
</gene>
<feature type="region of interest" description="Disordered" evidence="1">
    <location>
        <begin position="1"/>
        <end position="20"/>
    </location>
</feature>
<evidence type="ECO:0000313" key="3">
    <source>
        <dbReference type="Proteomes" id="UP000253314"/>
    </source>
</evidence>
<keyword evidence="3" id="KW-1185">Reference proteome</keyword>
<dbReference type="RefSeq" id="WP_113803952.1">
    <property type="nucleotide sequence ID" value="NZ_QOCW01000001.1"/>
</dbReference>
<name>A0A366XZ94_9BACI</name>
<keyword evidence="2" id="KW-0946">Virion</keyword>
<protein>
    <submittedName>
        <fullName evidence="2">Spore coat protein</fullName>
    </submittedName>
</protein>
<dbReference type="Pfam" id="PF07875">
    <property type="entry name" value="Coat_F"/>
    <property type="match status" value="1"/>
</dbReference>
<reference evidence="2 3" key="1">
    <citation type="submission" date="2018-07" db="EMBL/GenBank/DDBJ databases">
        <title>Lottiidibacillus patelloidae gen. nov., sp. nov., isolated from the intestinal tract of a marine limpet and the reclassification of B. taeanensis BH030017T, B. algicola KMM 3737T and B. hwajinpoensis SW-72T as genus Lottiidibacillus.</title>
        <authorList>
            <person name="Liu R."/>
            <person name="Huang Z."/>
        </authorList>
    </citation>
    <scope>NUCLEOTIDE SEQUENCE [LARGE SCALE GENOMIC DNA]</scope>
    <source>
        <strain evidence="2 3">BH030017</strain>
    </source>
</reference>
<dbReference type="AlphaFoldDB" id="A0A366XZ94"/>
<keyword evidence="2" id="KW-0167">Capsid protein</keyword>
<accession>A0A366XZ94</accession>
<comment type="caution">
    <text evidence="2">The sequence shown here is derived from an EMBL/GenBank/DDBJ whole genome shotgun (WGS) entry which is preliminary data.</text>
</comment>
<evidence type="ECO:0000256" key="1">
    <source>
        <dbReference type="SAM" id="MobiDB-lite"/>
    </source>
</evidence>
<evidence type="ECO:0000313" key="2">
    <source>
        <dbReference type="EMBL" id="RBW71247.1"/>
    </source>
</evidence>